<keyword evidence="3" id="KW-1185">Reference proteome</keyword>
<dbReference type="AlphaFoldDB" id="K8WWU1"/>
<feature type="transmembrane region" description="Helical" evidence="1">
    <location>
        <begin position="15"/>
        <end position="34"/>
    </location>
</feature>
<dbReference type="PATRIC" id="fig|1141662.3.peg.281"/>
<dbReference type="RefSeq" id="WP_008910324.1">
    <property type="nucleotide sequence ID" value="NZ_KB233222.1"/>
</dbReference>
<keyword evidence="1" id="KW-0812">Transmembrane</keyword>
<comment type="caution">
    <text evidence="2">The sequence shown here is derived from an EMBL/GenBank/DDBJ whole genome shotgun (WGS) entry which is preliminary data.</text>
</comment>
<keyword evidence="1" id="KW-0472">Membrane</keyword>
<reference evidence="2 3" key="1">
    <citation type="journal article" date="2012" name="BMC Genomics">
        <title>Comparative genomics of bacteria in the genus Providencia isolated from wild Drosophila melanogaster.</title>
        <authorList>
            <person name="Galac M.R."/>
            <person name="Lazzaro B.P."/>
        </authorList>
    </citation>
    <scope>NUCLEOTIDE SEQUENCE [LARGE SCALE GENOMIC DNA]</scope>
    <source>
        <strain evidence="2 3">DSM 19968</strain>
    </source>
</reference>
<organism evidence="2 3">
    <name type="scientific">Providencia burhodogranariea DSM 19968</name>
    <dbReference type="NCBI Taxonomy" id="1141662"/>
    <lineage>
        <taxon>Bacteria</taxon>
        <taxon>Pseudomonadati</taxon>
        <taxon>Pseudomonadota</taxon>
        <taxon>Gammaproteobacteria</taxon>
        <taxon>Enterobacterales</taxon>
        <taxon>Morganellaceae</taxon>
        <taxon>Providencia</taxon>
    </lineage>
</organism>
<sequence length="63" mass="6665">MLPLVIAFIRREQKYASRIALLIGGSVIIIELLLGAMLGIASIIGALILLWMIASFIGGIGIS</sequence>
<evidence type="ECO:0000313" key="3">
    <source>
        <dbReference type="Proteomes" id="UP000009336"/>
    </source>
</evidence>
<feature type="transmembrane region" description="Helical" evidence="1">
    <location>
        <begin position="40"/>
        <end position="62"/>
    </location>
</feature>
<keyword evidence="1" id="KW-1133">Transmembrane helix</keyword>
<evidence type="ECO:0000256" key="1">
    <source>
        <dbReference type="SAM" id="Phobius"/>
    </source>
</evidence>
<evidence type="ECO:0000313" key="2">
    <source>
        <dbReference type="EMBL" id="EKT65144.1"/>
    </source>
</evidence>
<dbReference type="EMBL" id="AKKL01000002">
    <property type="protein sequence ID" value="EKT65144.1"/>
    <property type="molecule type" value="Genomic_DNA"/>
</dbReference>
<accession>K8WWU1</accession>
<dbReference type="Proteomes" id="UP000009336">
    <property type="component" value="Unassembled WGS sequence"/>
</dbReference>
<dbReference type="HOGENOM" id="CLU_2882286_0_0_6"/>
<proteinExistence type="predicted"/>
<name>K8WWU1_9GAMM</name>
<protein>
    <submittedName>
        <fullName evidence="2">Uncharacterized protein</fullName>
    </submittedName>
</protein>
<gene>
    <name evidence="2" type="ORF">OOA_01375</name>
</gene>